<dbReference type="Pfam" id="PF26096">
    <property type="entry name" value="DUF8033"/>
    <property type="match status" value="1"/>
</dbReference>
<dbReference type="RefSeq" id="WP_007555099.1">
    <property type="nucleotide sequence ID" value="NZ_AENT01000027.1"/>
</dbReference>
<dbReference type="EMBL" id="AENT01000027">
    <property type="protein sequence ID" value="EFR42340.1"/>
    <property type="molecule type" value="Genomic_DNA"/>
</dbReference>
<name>E4LA29_9FIRM</name>
<comment type="caution">
    <text evidence="2">The sequence shown here is derived from an EMBL/GenBank/DDBJ whole genome shotgun (WGS) entry which is preliminary data.</text>
</comment>
<proteinExistence type="predicted"/>
<reference evidence="2 3" key="1">
    <citation type="submission" date="2010-11" db="EMBL/GenBank/DDBJ databases">
        <authorList>
            <person name="Durkin A.S."/>
            <person name="Madupu R."/>
            <person name="Torralba M."/>
            <person name="Gillis M."/>
            <person name="Methe B."/>
            <person name="Sutton G."/>
            <person name="Nelson K.E."/>
        </authorList>
    </citation>
    <scope>NUCLEOTIDE SEQUENCE [LARGE SCALE GENOMIC DNA]</scope>
    <source>
        <strain evidence="2 3">UPII 345-E</strain>
    </source>
</reference>
<accession>E4LA29</accession>
<dbReference type="InterPro" id="IPR058346">
    <property type="entry name" value="DUF8033"/>
</dbReference>
<evidence type="ECO:0000313" key="3">
    <source>
        <dbReference type="Proteomes" id="UP000004594"/>
    </source>
</evidence>
<protein>
    <recommendedName>
        <fullName evidence="1">DUF8033 domain-containing protein</fullName>
    </recommendedName>
</protein>
<evidence type="ECO:0000313" key="2">
    <source>
        <dbReference type="EMBL" id="EFR42340.1"/>
    </source>
</evidence>
<sequence length="107" mass="12620">MKIRALKEHRSANCHVVIDDNGNIEFISYNTPIIKIEQNELIVTGTYSQTTRRQIGWFLAEYLPSLNYYDLKKLVNKKVKFNILKKEFKEFTKKDIAYIKNALSTFN</sequence>
<dbReference type="Proteomes" id="UP000004594">
    <property type="component" value="Unassembled WGS sequence"/>
</dbReference>
<feature type="domain" description="DUF8033" evidence="1">
    <location>
        <begin position="15"/>
        <end position="61"/>
    </location>
</feature>
<organism evidence="2 3">
    <name type="scientific">Dialister micraerophilus UPII 345-E</name>
    <dbReference type="NCBI Taxonomy" id="910314"/>
    <lineage>
        <taxon>Bacteria</taxon>
        <taxon>Bacillati</taxon>
        <taxon>Bacillota</taxon>
        <taxon>Negativicutes</taxon>
        <taxon>Veillonellales</taxon>
        <taxon>Veillonellaceae</taxon>
        <taxon>Dialister</taxon>
    </lineage>
</organism>
<dbReference type="AlphaFoldDB" id="E4LA29"/>
<evidence type="ECO:0000259" key="1">
    <source>
        <dbReference type="Pfam" id="PF26096"/>
    </source>
</evidence>
<gene>
    <name evidence="2" type="ORF">HMPREF9220_0596</name>
</gene>